<comment type="caution">
    <text evidence="6">The sequence shown here is derived from an EMBL/GenBank/DDBJ whole genome shotgun (WGS) entry which is preliminary data.</text>
</comment>
<comment type="subcellular location">
    <subcellularLocation>
        <location evidence="1">Nucleus</location>
    </subcellularLocation>
</comment>
<dbReference type="InterPro" id="IPR051345">
    <property type="entry name" value="Importin_beta-like_NTR"/>
</dbReference>
<proteinExistence type="inferred from homology"/>
<dbReference type="InterPro" id="IPR011989">
    <property type="entry name" value="ARM-like"/>
</dbReference>
<gene>
    <name evidence="6" type="primary">PDR6</name>
    <name evidence="6" type="ORF">SBRCBS47491_001444</name>
</gene>
<dbReference type="Proteomes" id="UP001642406">
    <property type="component" value="Unassembled WGS sequence"/>
</dbReference>
<accession>A0ABP0AYN9</accession>
<evidence type="ECO:0000256" key="5">
    <source>
        <dbReference type="ARBA" id="ARBA00023242"/>
    </source>
</evidence>
<evidence type="ECO:0000256" key="3">
    <source>
        <dbReference type="ARBA" id="ARBA00022448"/>
    </source>
</evidence>
<dbReference type="PANTHER" id="PTHR12363:SF33">
    <property type="entry name" value="IMPORTIN-13"/>
    <property type="match status" value="1"/>
</dbReference>
<dbReference type="EMBL" id="CAWUHC010000008">
    <property type="protein sequence ID" value="CAK7212381.1"/>
    <property type="molecule type" value="Genomic_DNA"/>
</dbReference>
<comment type="similarity">
    <text evidence="2">Belongs to the importin beta family.</text>
</comment>
<dbReference type="InterPro" id="IPR040520">
    <property type="entry name" value="Importin_rep_3"/>
</dbReference>
<dbReference type="InterPro" id="IPR057942">
    <property type="entry name" value="TPR_TNPO3_IPO13_3rd"/>
</dbReference>
<evidence type="ECO:0000313" key="6">
    <source>
        <dbReference type="EMBL" id="CAK7212381.1"/>
    </source>
</evidence>
<name>A0ABP0AYN9_9PEZI</name>
<dbReference type="Pfam" id="PF24140">
    <property type="entry name" value="TPR_TNPO3_IPO13_3rd"/>
    <property type="match status" value="1"/>
</dbReference>
<dbReference type="Gene3D" id="1.25.10.10">
    <property type="entry name" value="Leucine-rich Repeat Variant"/>
    <property type="match status" value="1"/>
</dbReference>
<evidence type="ECO:0000256" key="2">
    <source>
        <dbReference type="ARBA" id="ARBA00007991"/>
    </source>
</evidence>
<dbReference type="SUPFAM" id="SSF48371">
    <property type="entry name" value="ARM repeat"/>
    <property type="match status" value="1"/>
</dbReference>
<evidence type="ECO:0000256" key="1">
    <source>
        <dbReference type="ARBA" id="ARBA00004123"/>
    </source>
</evidence>
<keyword evidence="4" id="KW-0653">Protein transport</keyword>
<keyword evidence="7" id="KW-1185">Reference proteome</keyword>
<keyword evidence="3" id="KW-0813">Transport</keyword>
<dbReference type="InterPro" id="IPR016024">
    <property type="entry name" value="ARM-type_fold"/>
</dbReference>
<organism evidence="6 7">
    <name type="scientific">Sporothrix bragantina</name>
    <dbReference type="NCBI Taxonomy" id="671064"/>
    <lineage>
        <taxon>Eukaryota</taxon>
        <taxon>Fungi</taxon>
        <taxon>Dikarya</taxon>
        <taxon>Ascomycota</taxon>
        <taxon>Pezizomycotina</taxon>
        <taxon>Sordariomycetes</taxon>
        <taxon>Sordariomycetidae</taxon>
        <taxon>Ophiostomatales</taxon>
        <taxon>Ophiostomataceae</taxon>
        <taxon>Sporothrix</taxon>
    </lineage>
</organism>
<dbReference type="Pfam" id="PF18806">
    <property type="entry name" value="Importin_rep_3"/>
    <property type="match status" value="1"/>
</dbReference>
<evidence type="ECO:0000313" key="7">
    <source>
        <dbReference type="Proteomes" id="UP001642406"/>
    </source>
</evidence>
<dbReference type="PANTHER" id="PTHR12363">
    <property type="entry name" value="TRANSPORTIN 3 AND IMPORTIN 13"/>
    <property type="match status" value="1"/>
</dbReference>
<keyword evidence="5" id="KW-0539">Nucleus</keyword>
<reference evidence="6 7" key="1">
    <citation type="submission" date="2024-01" db="EMBL/GenBank/DDBJ databases">
        <authorList>
            <person name="Allen C."/>
            <person name="Tagirdzhanova G."/>
        </authorList>
    </citation>
    <scope>NUCLEOTIDE SEQUENCE [LARGE SCALE GENOMIC DNA]</scope>
</reference>
<evidence type="ECO:0000256" key="4">
    <source>
        <dbReference type="ARBA" id="ARBA00022927"/>
    </source>
</evidence>
<sequence>MPSSIEEVESLIISLYDPRTPHGTIIAVQDALQRLQRSPDGWRLAQTLLDRPVNSATSDQVRFFGALTIIIKLNTENISLSDEDGSELLQNLLRWLALAALDPTAVLSTQKLCQALSTFYIHFPTLWPNCVKSLLLCLRTGQNVSHSDVEHAPSIAEITASLDWRLIRVALSFANTLVTDVGKTDMRVPKFSAVHKQLLENASDVAELIHVGLTSTSENYVRLRRESIVCLQAWILYAQRLPAGGDVLVGPLRKLVNPVIACLQDDELYEASVELLIDILSNYSNFFTEEHHSSIAMVFESAWGAERLQQLLGGDFDFERLQYGLLLLAYGDARVEALMENQDERSRKILASLCSLLMARGHPVAEDLVFVPALEFWATFVETMIDSMFSSDEKYEPWVGSALALIRDVVGHCWQKIQYPPVEEFMSWESSDRAGFTDARKDVGDLLQTVFTVDGRHIVTVFTDLLNRSIPTREWVQIEATAFCLAALADCISEDNDYDKLLAKIFSTQFFELLALGADNLPVRLRQTALSMIERYSEYFVRQPIHLHSALRLLFEAVATPTLSQAASKSIATLCSSCRSLLVPQFDEFLEQYKRLRQNPQVDSIAEERIVNAIAAIIQSISDEANRLDKSELLLSSFISQLPVCLELDTNSSLDSILDSNLPLIAKAVVQCQKQTQEGQPAPSVMEVKLQASLISLRCMLGMARGLQSVSEPTIILDDHNAVTNPFTSSQSSPKLQALQTEIMSIILRTQQVLPKSSEIVDVICGILKAGFSEMEPNMLVFPPAMVTDLFLQQTAQTPYIGSFVNTAHSFASSLAKHPSAEVKDRSLSALVPWVFGMLQTLPEPNADTELAQRGIEFIDSVLGKSLGALLCVEPSSQLEFFFMFTLKVLDGREPLPKAAACDFWTTFLTLKPDDPSLKAIVTNAMEALGPLLAKALVFNIGGNASRSELDKLCEPLKKLVVQHMMASSWLGQALMDPAFPSDRVTTSDKNFFLKKMTG</sequence>
<protein>
    <submittedName>
        <fullName evidence="6">Member of the karyopherin-beta</fullName>
    </submittedName>
</protein>